<proteinExistence type="predicted"/>
<gene>
    <name evidence="1" type="ORF">Cvel_2387</name>
</gene>
<dbReference type="GO" id="GO:0005869">
    <property type="term" value="C:dynactin complex"/>
    <property type="evidence" value="ECO:0007669"/>
    <property type="project" value="InterPro"/>
</dbReference>
<dbReference type="InterPro" id="IPR009991">
    <property type="entry name" value="DCTN3"/>
</dbReference>
<dbReference type="Pfam" id="PF07426">
    <property type="entry name" value="Dynactin_p22"/>
    <property type="match status" value="1"/>
</dbReference>
<dbReference type="PANTHER" id="PTHR28360">
    <property type="entry name" value="DYNACTIN SUBUNIT 3"/>
    <property type="match status" value="1"/>
</dbReference>
<dbReference type="GO" id="GO:0061640">
    <property type="term" value="P:cytoskeleton-dependent cytokinesis"/>
    <property type="evidence" value="ECO:0007669"/>
    <property type="project" value="InterPro"/>
</dbReference>
<protein>
    <recommendedName>
        <fullName evidence="2">Dynactin subunit 3</fullName>
    </recommendedName>
</protein>
<dbReference type="PhylomeDB" id="A0A0G4IE33"/>
<dbReference type="AlphaFoldDB" id="A0A0G4IE33"/>
<organism evidence="1">
    <name type="scientific">Chromera velia CCMP2878</name>
    <dbReference type="NCBI Taxonomy" id="1169474"/>
    <lineage>
        <taxon>Eukaryota</taxon>
        <taxon>Sar</taxon>
        <taxon>Alveolata</taxon>
        <taxon>Colpodellida</taxon>
        <taxon>Chromeraceae</taxon>
        <taxon>Chromera</taxon>
    </lineage>
</organism>
<dbReference type="EMBL" id="CDMZ01005876">
    <property type="protein sequence ID" value="CEM55447.1"/>
    <property type="molecule type" value="Genomic_DNA"/>
</dbReference>
<evidence type="ECO:0008006" key="2">
    <source>
        <dbReference type="Google" id="ProtNLM"/>
    </source>
</evidence>
<name>A0A0G4IE33_9ALVE</name>
<sequence>MNVDLDDLELRLASCESILGVGPDIEAPPLPDELVALTLREQVAKLAEQLNERFDGPILEFEKKYLDITSWLKAERGELSNVLLNTVAKRGFVLEHADVLRECAGQLQTVESLQQYVNPPVLKEMPGYAQRLELLEARGQALSESAQKLHAEVDQLASTYHQAISTMSALLMEWDAALVRLEEKRDGGGGSK</sequence>
<dbReference type="VEuPathDB" id="CryptoDB:Cvel_2387"/>
<dbReference type="PANTHER" id="PTHR28360:SF1">
    <property type="entry name" value="DYNACTIN SUBUNIT 3"/>
    <property type="match status" value="1"/>
</dbReference>
<reference evidence="1" key="1">
    <citation type="submission" date="2014-11" db="EMBL/GenBank/DDBJ databases">
        <authorList>
            <person name="Otto D Thomas"/>
            <person name="Naeem Raeece"/>
        </authorList>
    </citation>
    <scope>NUCLEOTIDE SEQUENCE</scope>
</reference>
<accession>A0A0G4IE33</accession>
<evidence type="ECO:0000313" key="1">
    <source>
        <dbReference type="EMBL" id="CEM55447.1"/>
    </source>
</evidence>